<comment type="subcellular location">
    <subcellularLocation>
        <location evidence="1">Nucleus</location>
    </subcellularLocation>
</comment>
<dbReference type="InterPro" id="IPR036957">
    <property type="entry name" value="Znf_PARP_sf"/>
</dbReference>
<keyword evidence="8" id="KW-1185">Reference proteome</keyword>
<evidence type="ECO:0000256" key="3">
    <source>
        <dbReference type="ARBA" id="ARBA00022771"/>
    </source>
</evidence>
<feature type="domain" description="PARP-type" evidence="6">
    <location>
        <begin position="8"/>
        <end position="83"/>
    </location>
</feature>
<dbReference type="OMA" id="FPPPHIL"/>
<dbReference type="Gene3D" id="3.30.1740.10">
    <property type="entry name" value="Zinc finger, PARP-type"/>
    <property type="match status" value="1"/>
</dbReference>
<dbReference type="STRING" id="36166.T1H0E0"/>
<proteinExistence type="predicted"/>
<dbReference type="Pfam" id="PF00645">
    <property type="entry name" value="zf-PARP"/>
    <property type="match status" value="1"/>
</dbReference>
<name>T1H0E0_MEGSC</name>
<dbReference type="SUPFAM" id="SSF57716">
    <property type="entry name" value="Glucocorticoid receptor-like (DNA-binding domain)"/>
    <property type="match status" value="1"/>
</dbReference>
<dbReference type="Proteomes" id="UP000015102">
    <property type="component" value="Unassembled WGS sequence"/>
</dbReference>
<evidence type="ECO:0000259" key="6">
    <source>
        <dbReference type="PROSITE" id="PS50064"/>
    </source>
</evidence>
<sequence length="83" mass="9479">MSDSEKPFAIENAKTGRAACKKCKEKCETGQLRIAKLVANYFSDSGMMKHWFHLDCLFKAFPPPHILERKLLMSSFDPCRLKG</sequence>
<protein>
    <recommendedName>
        <fullName evidence="6">PARP-type domain-containing protein</fullName>
    </recommendedName>
</protein>
<dbReference type="GO" id="GO:0008270">
    <property type="term" value="F:zinc ion binding"/>
    <property type="evidence" value="ECO:0007669"/>
    <property type="project" value="UniProtKB-KW"/>
</dbReference>
<accession>T1H0E0</accession>
<evidence type="ECO:0000256" key="2">
    <source>
        <dbReference type="ARBA" id="ARBA00022723"/>
    </source>
</evidence>
<keyword evidence="3" id="KW-0863">Zinc-finger</keyword>
<dbReference type="GO" id="GO:0003677">
    <property type="term" value="F:DNA binding"/>
    <property type="evidence" value="ECO:0007669"/>
    <property type="project" value="InterPro"/>
</dbReference>
<evidence type="ECO:0000256" key="4">
    <source>
        <dbReference type="ARBA" id="ARBA00022833"/>
    </source>
</evidence>
<dbReference type="PROSITE" id="PS50064">
    <property type="entry name" value="ZF_PARP_2"/>
    <property type="match status" value="1"/>
</dbReference>
<keyword evidence="2" id="KW-0479">Metal-binding</keyword>
<dbReference type="EnsemblMetazoa" id="MESCA009615-RA">
    <property type="protein sequence ID" value="MESCA009615-PA"/>
    <property type="gene ID" value="MESCA009615"/>
</dbReference>
<keyword evidence="5" id="KW-0539">Nucleus</keyword>
<dbReference type="HOGENOM" id="CLU_2549513_0_0_1"/>
<dbReference type="AlphaFoldDB" id="T1H0E0"/>
<evidence type="ECO:0000313" key="8">
    <source>
        <dbReference type="Proteomes" id="UP000015102"/>
    </source>
</evidence>
<evidence type="ECO:0000256" key="1">
    <source>
        <dbReference type="ARBA" id="ARBA00004123"/>
    </source>
</evidence>
<dbReference type="GO" id="GO:0005634">
    <property type="term" value="C:nucleus"/>
    <property type="evidence" value="ECO:0007669"/>
    <property type="project" value="UniProtKB-SubCell"/>
</dbReference>
<dbReference type="SMART" id="SM01336">
    <property type="entry name" value="zf-PARP"/>
    <property type="match status" value="1"/>
</dbReference>
<evidence type="ECO:0000256" key="5">
    <source>
        <dbReference type="ARBA" id="ARBA00023242"/>
    </source>
</evidence>
<dbReference type="InterPro" id="IPR001510">
    <property type="entry name" value="Znf_PARP"/>
</dbReference>
<reference evidence="7" key="2">
    <citation type="submission" date="2015-06" db="UniProtKB">
        <authorList>
            <consortium name="EnsemblMetazoa"/>
        </authorList>
    </citation>
    <scope>IDENTIFICATION</scope>
</reference>
<reference evidence="8" key="1">
    <citation type="submission" date="2013-02" db="EMBL/GenBank/DDBJ databases">
        <authorList>
            <person name="Hughes D."/>
        </authorList>
    </citation>
    <scope>NUCLEOTIDE SEQUENCE</scope>
    <source>
        <strain>Durham</strain>
        <strain evidence="8">NC isolate 2 -- Noor lab</strain>
    </source>
</reference>
<keyword evidence="4" id="KW-0862">Zinc</keyword>
<organism evidence="7 8">
    <name type="scientific">Megaselia scalaris</name>
    <name type="common">Humpbacked fly</name>
    <name type="synonym">Phora scalaris</name>
    <dbReference type="NCBI Taxonomy" id="36166"/>
    <lineage>
        <taxon>Eukaryota</taxon>
        <taxon>Metazoa</taxon>
        <taxon>Ecdysozoa</taxon>
        <taxon>Arthropoda</taxon>
        <taxon>Hexapoda</taxon>
        <taxon>Insecta</taxon>
        <taxon>Pterygota</taxon>
        <taxon>Neoptera</taxon>
        <taxon>Endopterygota</taxon>
        <taxon>Diptera</taxon>
        <taxon>Brachycera</taxon>
        <taxon>Muscomorpha</taxon>
        <taxon>Platypezoidea</taxon>
        <taxon>Phoridae</taxon>
        <taxon>Megaseliini</taxon>
        <taxon>Megaselia</taxon>
    </lineage>
</organism>
<dbReference type="EMBL" id="CAQQ02377063">
    <property type="status" value="NOT_ANNOTATED_CDS"/>
    <property type="molecule type" value="Genomic_DNA"/>
</dbReference>
<evidence type="ECO:0000313" key="7">
    <source>
        <dbReference type="EnsemblMetazoa" id="MESCA009615-PA"/>
    </source>
</evidence>